<dbReference type="InterPro" id="IPR050639">
    <property type="entry name" value="SSR_resolvase"/>
</dbReference>
<dbReference type="Pfam" id="PF00239">
    <property type="entry name" value="Resolvase"/>
    <property type="match status" value="1"/>
</dbReference>
<dbReference type="PANTHER" id="PTHR30461:SF23">
    <property type="entry name" value="DNA RECOMBINASE-RELATED"/>
    <property type="match status" value="1"/>
</dbReference>
<dbReference type="InterPro" id="IPR011109">
    <property type="entry name" value="DNA_bind_recombinase_dom"/>
</dbReference>
<dbReference type="InterPro" id="IPR006119">
    <property type="entry name" value="Resolv_N"/>
</dbReference>
<dbReference type="SUPFAM" id="SSF53041">
    <property type="entry name" value="Resolvase-like"/>
    <property type="match status" value="1"/>
</dbReference>
<dbReference type="PROSITE" id="PS00397">
    <property type="entry name" value="RECOMBINASES_1"/>
    <property type="match status" value="1"/>
</dbReference>
<gene>
    <name evidence="9" type="ORF">EDM58_18525</name>
</gene>
<dbReference type="CDD" id="cd03768">
    <property type="entry name" value="SR_ResInv"/>
    <property type="match status" value="1"/>
</dbReference>
<evidence type="ECO:0000256" key="6">
    <source>
        <dbReference type="SAM" id="MobiDB-lite"/>
    </source>
</evidence>
<evidence type="ECO:0000259" key="7">
    <source>
        <dbReference type="PROSITE" id="PS51736"/>
    </source>
</evidence>
<proteinExistence type="predicted"/>
<accession>A0A3M8CJA1</accession>
<dbReference type="PANTHER" id="PTHR30461">
    <property type="entry name" value="DNA-INVERTASE FROM LAMBDOID PROPHAGE"/>
    <property type="match status" value="1"/>
</dbReference>
<dbReference type="InterPro" id="IPR025827">
    <property type="entry name" value="Zn_ribbon_recom_dom"/>
</dbReference>
<dbReference type="InterPro" id="IPR006118">
    <property type="entry name" value="Recombinase_CS"/>
</dbReference>
<dbReference type="PROSITE" id="PS51736">
    <property type="entry name" value="RECOMBINASES_3"/>
    <property type="match status" value="1"/>
</dbReference>
<sequence>MRAAVYIRVSTEDQVREGFSIAAQRERLLAYLHSQGWELADFYTDEGVSAKDLQRPELTRLLDDVRQNKMDVVLVYRLDRLTRSVLDLYQLLQTFDVHGVHFKSCTEVYDTTTAIGRLFITLVAALAQWERENLAERVKMGMGQMVRERKRPGGPPPYGYALQDGQLQIQHDEACHVRLMFERYAQGHSPRQIAEEVNLRGARGKNGACWSASAVLRLLKNPVYYGALRWNYAHSAPQLRRQREQGDYLLEEAVHPAIIDEPTFQRVQQRMAARGSRHPRVLGSSFLFSGILFCARCHAEMRGKTTHSKGKNGSQHSHTYYSCSNKGKGLCNATPIREDRLEQALLQNLQESPPESHAFWRNICRDANTRSSFPAPSPASSAKWEERRRRWEEAYEAGVLTLAELQRKLQDLGQKQLAEKEKLPSLPQMRHEEERDEQQSLTWNKIWSESTREERRQLATSLIQRLEVEASPAFGPGNKRGASVRQILFVEE</sequence>
<dbReference type="Proteomes" id="UP000281915">
    <property type="component" value="Unassembled WGS sequence"/>
</dbReference>
<evidence type="ECO:0000256" key="2">
    <source>
        <dbReference type="ARBA" id="ARBA00023125"/>
    </source>
</evidence>
<dbReference type="RefSeq" id="WP_122914638.1">
    <property type="nucleotide sequence ID" value="NZ_RHHT01000045.1"/>
</dbReference>
<dbReference type="GO" id="GO:0000150">
    <property type="term" value="F:DNA strand exchange activity"/>
    <property type="evidence" value="ECO:0007669"/>
    <property type="project" value="InterPro"/>
</dbReference>
<keyword evidence="1" id="KW-0229">DNA integration</keyword>
<evidence type="ECO:0000256" key="4">
    <source>
        <dbReference type="PIRSR" id="PIRSR606118-50"/>
    </source>
</evidence>
<dbReference type="InterPro" id="IPR038109">
    <property type="entry name" value="DNA_bind_recomb_sf"/>
</dbReference>
<dbReference type="SMART" id="SM00857">
    <property type="entry name" value="Resolvase"/>
    <property type="match status" value="1"/>
</dbReference>
<dbReference type="AlphaFoldDB" id="A0A3M8CJA1"/>
<evidence type="ECO:0000256" key="5">
    <source>
        <dbReference type="PROSITE-ProRule" id="PRU10137"/>
    </source>
</evidence>
<keyword evidence="3" id="KW-0233">DNA recombination</keyword>
<comment type="caution">
    <text evidence="9">The sequence shown here is derived from an EMBL/GenBank/DDBJ whole genome shotgun (WGS) entry which is preliminary data.</text>
</comment>
<keyword evidence="2" id="KW-0238">DNA-binding</keyword>
<dbReference type="PROSITE" id="PS51737">
    <property type="entry name" value="RECOMBINASE_DNA_BIND"/>
    <property type="match status" value="1"/>
</dbReference>
<dbReference type="EMBL" id="RHHT01000045">
    <property type="protein sequence ID" value="RNB75673.1"/>
    <property type="molecule type" value="Genomic_DNA"/>
</dbReference>
<feature type="domain" description="Resolvase/invertase-type recombinase catalytic" evidence="7">
    <location>
        <begin position="2"/>
        <end position="149"/>
    </location>
</feature>
<feature type="region of interest" description="Disordered" evidence="6">
    <location>
        <begin position="418"/>
        <end position="440"/>
    </location>
</feature>
<dbReference type="Pfam" id="PF13408">
    <property type="entry name" value="Zn_ribbon_recom"/>
    <property type="match status" value="1"/>
</dbReference>
<feature type="compositionally biased region" description="Basic and acidic residues" evidence="6">
    <location>
        <begin position="418"/>
        <end position="433"/>
    </location>
</feature>
<dbReference type="Gene3D" id="3.90.1750.20">
    <property type="entry name" value="Putative Large Serine Recombinase, Chain B, Domain 2"/>
    <property type="match status" value="1"/>
</dbReference>
<dbReference type="GO" id="GO:0003677">
    <property type="term" value="F:DNA binding"/>
    <property type="evidence" value="ECO:0007669"/>
    <property type="project" value="UniProtKB-KW"/>
</dbReference>
<evidence type="ECO:0000313" key="9">
    <source>
        <dbReference type="EMBL" id="RNB75673.1"/>
    </source>
</evidence>
<reference evidence="9 10" key="1">
    <citation type="submission" date="2018-10" db="EMBL/GenBank/DDBJ databases">
        <title>Phylogenomics of Brevibacillus.</title>
        <authorList>
            <person name="Dunlap C."/>
        </authorList>
    </citation>
    <scope>NUCLEOTIDE SEQUENCE [LARGE SCALE GENOMIC DNA]</scope>
    <source>
        <strain evidence="9 10">JCM 15085</strain>
    </source>
</reference>
<evidence type="ECO:0000313" key="10">
    <source>
        <dbReference type="Proteomes" id="UP000281915"/>
    </source>
</evidence>
<dbReference type="InterPro" id="IPR036162">
    <property type="entry name" value="Resolvase-like_N_sf"/>
</dbReference>
<evidence type="ECO:0000256" key="3">
    <source>
        <dbReference type="ARBA" id="ARBA00023172"/>
    </source>
</evidence>
<protein>
    <submittedName>
        <fullName evidence="9">Recombinase family protein</fullName>
    </submittedName>
</protein>
<evidence type="ECO:0000259" key="8">
    <source>
        <dbReference type="PROSITE" id="PS51737"/>
    </source>
</evidence>
<feature type="domain" description="Recombinase" evidence="8">
    <location>
        <begin position="157"/>
        <end position="277"/>
    </location>
</feature>
<organism evidence="9 10">
    <name type="scientific">Brevibacillus panacihumi</name>
    <dbReference type="NCBI Taxonomy" id="497735"/>
    <lineage>
        <taxon>Bacteria</taxon>
        <taxon>Bacillati</taxon>
        <taxon>Bacillota</taxon>
        <taxon>Bacilli</taxon>
        <taxon>Bacillales</taxon>
        <taxon>Paenibacillaceae</taxon>
        <taxon>Brevibacillus</taxon>
    </lineage>
</organism>
<dbReference type="Pfam" id="PF07508">
    <property type="entry name" value="Recombinase"/>
    <property type="match status" value="1"/>
</dbReference>
<dbReference type="GO" id="GO:0015074">
    <property type="term" value="P:DNA integration"/>
    <property type="evidence" value="ECO:0007669"/>
    <property type="project" value="UniProtKB-KW"/>
</dbReference>
<name>A0A3M8CJA1_9BACL</name>
<evidence type="ECO:0000256" key="1">
    <source>
        <dbReference type="ARBA" id="ARBA00022908"/>
    </source>
</evidence>
<feature type="active site" description="O-(5'-phospho-DNA)-serine intermediate" evidence="4 5">
    <location>
        <position position="10"/>
    </location>
</feature>
<dbReference type="Gene3D" id="3.40.50.1390">
    <property type="entry name" value="Resolvase, N-terminal catalytic domain"/>
    <property type="match status" value="1"/>
</dbReference>